<name>A0A7S2MIU3_9STRA</name>
<proteinExistence type="predicted"/>
<dbReference type="AlphaFoldDB" id="A0A7S2MIU3"/>
<reference evidence="1" key="1">
    <citation type="submission" date="2021-01" db="EMBL/GenBank/DDBJ databases">
        <authorList>
            <person name="Corre E."/>
            <person name="Pelletier E."/>
            <person name="Niang G."/>
            <person name="Scheremetjew M."/>
            <person name="Finn R."/>
            <person name="Kale V."/>
            <person name="Holt S."/>
            <person name="Cochrane G."/>
            <person name="Meng A."/>
            <person name="Brown T."/>
            <person name="Cohen L."/>
        </authorList>
    </citation>
    <scope>NUCLEOTIDE SEQUENCE</scope>
    <source>
        <strain evidence="1">CCMP1381</strain>
    </source>
</reference>
<accession>A0A7S2MIU3</accession>
<evidence type="ECO:0000313" key="1">
    <source>
        <dbReference type="EMBL" id="CAD9485518.1"/>
    </source>
</evidence>
<gene>
    <name evidence="1" type="ORF">DSPE1174_LOCUS30790</name>
</gene>
<organism evidence="1">
    <name type="scientific">Octactis speculum</name>
    <dbReference type="NCBI Taxonomy" id="3111310"/>
    <lineage>
        <taxon>Eukaryota</taxon>
        <taxon>Sar</taxon>
        <taxon>Stramenopiles</taxon>
        <taxon>Ochrophyta</taxon>
        <taxon>Dictyochophyceae</taxon>
        <taxon>Dictyochales</taxon>
        <taxon>Dictyochaceae</taxon>
        <taxon>Octactis</taxon>
    </lineage>
</organism>
<protein>
    <submittedName>
        <fullName evidence="1">Uncharacterized protein</fullName>
    </submittedName>
</protein>
<sequence length="100" mass="11467">MISVFAAALTHRFQSLRLQQQHQHDTTARHRCVFPESLPIKASLIRISSSLIHMLFEHIIIIYNVPPSQFLTRLGSLFFAASWCSFQETIAHCVFPLLGF</sequence>
<dbReference type="EMBL" id="HBGS01059002">
    <property type="protein sequence ID" value="CAD9485518.1"/>
    <property type="molecule type" value="Transcribed_RNA"/>
</dbReference>